<dbReference type="Pfam" id="PF00990">
    <property type="entry name" value="GGDEF"/>
    <property type="match status" value="1"/>
</dbReference>
<dbReference type="PANTHER" id="PTHR45138">
    <property type="entry name" value="REGULATORY COMPONENTS OF SENSORY TRANSDUCTION SYSTEM"/>
    <property type="match status" value="1"/>
</dbReference>
<organism evidence="4 5">
    <name type="scientific">Sulfuritalea hydrogenivorans sk43H</name>
    <dbReference type="NCBI Taxonomy" id="1223802"/>
    <lineage>
        <taxon>Bacteria</taxon>
        <taxon>Pseudomonadati</taxon>
        <taxon>Pseudomonadota</taxon>
        <taxon>Betaproteobacteria</taxon>
        <taxon>Nitrosomonadales</taxon>
        <taxon>Sterolibacteriaceae</taxon>
        <taxon>Sulfuritalea</taxon>
    </lineage>
</organism>
<dbReference type="STRING" id="1223802.SUTH_02226"/>
<dbReference type="SMART" id="SM00267">
    <property type="entry name" value="GGDEF"/>
    <property type="match status" value="1"/>
</dbReference>
<dbReference type="Proteomes" id="UP000031637">
    <property type="component" value="Chromosome"/>
</dbReference>
<feature type="domain" description="GGDEF" evidence="3">
    <location>
        <begin position="166"/>
        <end position="295"/>
    </location>
</feature>
<dbReference type="InterPro" id="IPR050469">
    <property type="entry name" value="Diguanylate_Cyclase"/>
</dbReference>
<dbReference type="InterPro" id="IPR029787">
    <property type="entry name" value="Nucleotide_cyclase"/>
</dbReference>
<dbReference type="InterPro" id="IPR000160">
    <property type="entry name" value="GGDEF_dom"/>
</dbReference>
<dbReference type="AlphaFoldDB" id="W0SG61"/>
<dbReference type="RefSeq" id="WP_052473553.1">
    <property type="nucleotide sequence ID" value="NZ_AP012547.1"/>
</dbReference>
<dbReference type="NCBIfam" id="TIGR00254">
    <property type="entry name" value="GGDEF"/>
    <property type="match status" value="1"/>
</dbReference>
<evidence type="ECO:0000313" key="4">
    <source>
        <dbReference type="EMBL" id="BAO30016.1"/>
    </source>
</evidence>
<dbReference type="CDD" id="cd01949">
    <property type="entry name" value="GGDEF"/>
    <property type="match status" value="1"/>
</dbReference>
<dbReference type="GO" id="GO:0005886">
    <property type="term" value="C:plasma membrane"/>
    <property type="evidence" value="ECO:0007669"/>
    <property type="project" value="TreeGrafter"/>
</dbReference>
<reference evidence="4 5" key="1">
    <citation type="journal article" date="2014" name="Syst. Appl. Microbiol.">
        <title>Complete genomes of freshwater sulfur oxidizers Sulfuricella denitrificans skB26 and Sulfuritalea hydrogenivorans sk43H: genetic insights into the sulfur oxidation pathway of betaproteobacteria.</title>
        <authorList>
            <person name="Watanabe T."/>
            <person name="Kojima H."/>
            <person name="Fukui M."/>
        </authorList>
    </citation>
    <scope>NUCLEOTIDE SEQUENCE [LARGE SCALE GENOMIC DNA]</scope>
    <source>
        <strain evidence="4">DSM22779</strain>
    </source>
</reference>
<dbReference type="EC" id="2.7.7.65" evidence="1"/>
<protein>
    <recommendedName>
        <fullName evidence="1">diguanylate cyclase</fullName>
        <ecNumber evidence="1">2.7.7.65</ecNumber>
    </recommendedName>
</protein>
<proteinExistence type="predicted"/>
<comment type="catalytic activity">
    <reaction evidence="2">
        <text>2 GTP = 3',3'-c-di-GMP + 2 diphosphate</text>
        <dbReference type="Rhea" id="RHEA:24898"/>
        <dbReference type="ChEBI" id="CHEBI:33019"/>
        <dbReference type="ChEBI" id="CHEBI:37565"/>
        <dbReference type="ChEBI" id="CHEBI:58805"/>
        <dbReference type="EC" id="2.7.7.65"/>
    </reaction>
</comment>
<dbReference type="GO" id="GO:0043709">
    <property type="term" value="P:cell adhesion involved in single-species biofilm formation"/>
    <property type="evidence" value="ECO:0007669"/>
    <property type="project" value="TreeGrafter"/>
</dbReference>
<accession>W0SG61</accession>
<evidence type="ECO:0000256" key="2">
    <source>
        <dbReference type="ARBA" id="ARBA00034247"/>
    </source>
</evidence>
<dbReference type="PANTHER" id="PTHR45138:SF9">
    <property type="entry name" value="DIGUANYLATE CYCLASE DGCM-RELATED"/>
    <property type="match status" value="1"/>
</dbReference>
<dbReference type="FunFam" id="3.30.70.270:FF:000001">
    <property type="entry name" value="Diguanylate cyclase domain protein"/>
    <property type="match status" value="1"/>
</dbReference>
<dbReference type="InterPro" id="IPR043128">
    <property type="entry name" value="Rev_trsase/Diguanyl_cyclase"/>
</dbReference>
<keyword evidence="5" id="KW-1185">Reference proteome</keyword>
<dbReference type="PROSITE" id="PS50887">
    <property type="entry name" value="GGDEF"/>
    <property type="match status" value="1"/>
</dbReference>
<dbReference type="KEGG" id="shd:SUTH_02226"/>
<dbReference type="EMBL" id="AP012547">
    <property type="protein sequence ID" value="BAO30016.1"/>
    <property type="molecule type" value="Genomic_DNA"/>
</dbReference>
<sequence>MIAALTDHRDVDLLETSLLKTVAQLFAPDWAAIFHANADEAPEFAIALRGGETSHAPFPESFSHLVSAEGVTAFPIMSHSRRVIGYLLVRRAPELSNDEQAMMTSLFRVYDNYLAVLKDSQIDRLTGLLNRHTFDDQLDRALGLIRRAYLDGGKGRQKRRVDDGNGSFFLGEIDIDHFKSINDKFGHLYGDEVLIILARILQSTFRKTDLIYRFGGEEFVVIVYVDDRNDADMTFERLRRSIENHAFPQVSKVTVSIGVTEIQDTSIPVELLGHADQSLYYAKTHGRNQVCFYETLVASNEIVVHRAANDVTLFDAAEG</sequence>
<evidence type="ECO:0000313" key="5">
    <source>
        <dbReference type="Proteomes" id="UP000031637"/>
    </source>
</evidence>
<gene>
    <name evidence="4" type="ORF">SUTH_02226</name>
</gene>
<dbReference type="GO" id="GO:0052621">
    <property type="term" value="F:diguanylate cyclase activity"/>
    <property type="evidence" value="ECO:0007669"/>
    <property type="project" value="UniProtKB-EC"/>
</dbReference>
<dbReference type="GO" id="GO:1902201">
    <property type="term" value="P:negative regulation of bacterial-type flagellum-dependent cell motility"/>
    <property type="evidence" value="ECO:0007669"/>
    <property type="project" value="TreeGrafter"/>
</dbReference>
<name>W0SG61_9PROT</name>
<evidence type="ECO:0000259" key="3">
    <source>
        <dbReference type="PROSITE" id="PS50887"/>
    </source>
</evidence>
<dbReference type="SUPFAM" id="SSF55073">
    <property type="entry name" value="Nucleotide cyclase"/>
    <property type="match status" value="1"/>
</dbReference>
<evidence type="ECO:0000256" key="1">
    <source>
        <dbReference type="ARBA" id="ARBA00012528"/>
    </source>
</evidence>
<dbReference type="Gene3D" id="3.30.70.270">
    <property type="match status" value="1"/>
</dbReference>
<dbReference type="HOGENOM" id="CLU_000445_11_3_4"/>